<dbReference type="EMBL" id="FMZZ01000021">
    <property type="protein sequence ID" value="SDD88257.1"/>
    <property type="molecule type" value="Genomic_DNA"/>
</dbReference>
<evidence type="ECO:0000256" key="1">
    <source>
        <dbReference type="SAM" id="Coils"/>
    </source>
</evidence>
<evidence type="ECO:0000313" key="2">
    <source>
        <dbReference type="EMBL" id="SDD88257.1"/>
    </source>
</evidence>
<protein>
    <recommendedName>
        <fullName evidence="4">PE family protein</fullName>
    </recommendedName>
</protein>
<sequence length="136" mass="14732">MTPEDANPFGPMGGSLFDNMQGFADAAAAGAVKITEEGGEALLAVIKSFLDGMQDQAHNLTLISRPPPLGRLKGGEVMAPFMVEVATDENGFVTRFRELRESLLKAEEAIRQSMANYEATEEANRAAMNRLRDEAQ</sequence>
<evidence type="ECO:0000313" key="3">
    <source>
        <dbReference type="Proteomes" id="UP000199501"/>
    </source>
</evidence>
<dbReference type="OrthoDB" id="3699236at2"/>
<dbReference type="Proteomes" id="UP000199501">
    <property type="component" value="Unassembled WGS sequence"/>
</dbReference>
<gene>
    <name evidence="2" type="ORF">SAMN05216174_12120</name>
</gene>
<feature type="coiled-coil region" evidence="1">
    <location>
        <begin position="96"/>
        <end position="134"/>
    </location>
</feature>
<dbReference type="RefSeq" id="WP_139191040.1">
    <property type="nucleotide sequence ID" value="NZ_FMZZ01000021.1"/>
</dbReference>
<keyword evidence="3" id="KW-1185">Reference proteome</keyword>
<dbReference type="AlphaFoldDB" id="A0A1G6YEV5"/>
<name>A0A1G6YEV5_9PSEU</name>
<reference evidence="3" key="1">
    <citation type="submission" date="2016-10" db="EMBL/GenBank/DDBJ databases">
        <authorList>
            <person name="Varghese N."/>
            <person name="Submissions S."/>
        </authorList>
    </citation>
    <scope>NUCLEOTIDE SEQUENCE [LARGE SCALE GENOMIC DNA]</scope>
    <source>
        <strain evidence="3">IBRC-M 10403</strain>
    </source>
</reference>
<evidence type="ECO:0008006" key="4">
    <source>
        <dbReference type="Google" id="ProtNLM"/>
    </source>
</evidence>
<accession>A0A1G6YEV5</accession>
<organism evidence="2 3">
    <name type="scientific">Actinokineospora iranica</name>
    <dbReference type="NCBI Taxonomy" id="1271860"/>
    <lineage>
        <taxon>Bacteria</taxon>
        <taxon>Bacillati</taxon>
        <taxon>Actinomycetota</taxon>
        <taxon>Actinomycetes</taxon>
        <taxon>Pseudonocardiales</taxon>
        <taxon>Pseudonocardiaceae</taxon>
        <taxon>Actinokineospora</taxon>
    </lineage>
</organism>
<proteinExistence type="predicted"/>
<dbReference type="STRING" id="1271860.SAMN05216174_12120"/>
<keyword evidence="1" id="KW-0175">Coiled coil</keyword>